<evidence type="ECO:0000313" key="3">
    <source>
        <dbReference type="Proteomes" id="UP001168537"/>
    </source>
</evidence>
<gene>
    <name evidence="2" type="ORF">QWY29_03460</name>
</gene>
<dbReference type="EMBL" id="JAUHJR010000001">
    <property type="protein sequence ID" value="MDN4160401.1"/>
    <property type="molecule type" value="Genomic_DNA"/>
</dbReference>
<protein>
    <recommendedName>
        <fullName evidence="4">Small CPxCG-related zinc finger protein</fullName>
    </recommendedName>
</protein>
<name>A0ABT8ER55_9ACTN</name>
<keyword evidence="3" id="KW-1185">Reference proteome</keyword>
<organism evidence="2 3">
    <name type="scientific">Nocardioides abyssi</name>
    <dbReference type="NCBI Taxonomy" id="3058370"/>
    <lineage>
        <taxon>Bacteria</taxon>
        <taxon>Bacillati</taxon>
        <taxon>Actinomycetota</taxon>
        <taxon>Actinomycetes</taxon>
        <taxon>Propionibacteriales</taxon>
        <taxon>Nocardioidaceae</taxon>
        <taxon>Nocardioides</taxon>
    </lineage>
</organism>
<comment type="caution">
    <text evidence="2">The sequence shown here is derived from an EMBL/GenBank/DDBJ whole genome shotgun (WGS) entry which is preliminary data.</text>
</comment>
<reference evidence="2" key="1">
    <citation type="submission" date="2023-06" db="EMBL/GenBank/DDBJ databases">
        <title>Draft genome sequence of Nocardioides sp. SOB72.</title>
        <authorList>
            <person name="Zhang G."/>
        </authorList>
    </citation>
    <scope>NUCLEOTIDE SEQUENCE</scope>
    <source>
        <strain evidence="2">SOB72</strain>
    </source>
</reference>
<dbReference type="Proteomes" id="UP001168537">
    <property type="component" value="Unassembled WGS sequence"/>
</dbReference>
<evidence type="ECO:0000313" key="2">
    <source>
        <dbReference type="EMBL" id="MDN4160401.1"/>
    </source>
</evidence>
<evidence type="ECO:0008006" key="4">
    <source>
        <dbReference type="Google" id="ProtNLM"/>
    </source>
</evidence>
<proteinExistence type="predicted"/>
<accession>A0ABT8ER55</accession>
<evidence type="ECO:0000256" key="1">
    <source>
        <dbReference type="SAM" id="MobiDB-lite"/>
    </source>
</evidence>
<feature type="compositionally biased region" description="Basic and acidic residues" evidence="1">
    <location>
        <begin position="1"/>
        <end position="16"/>
    </location>
</feature>
<feature type="region of interest" description="Disordered" evidence="1">
    <location>
        <begin position="1"/>
        <end position="22"/>
    </location>
</feature>
<sequence>MTSRTKEKEDRPRDDPGACPRCGEALLPQLTATARPADEEGPLCAEPSVRLACPSCG</sequence>
<dbReference type="RefSeq" id="WP_300959256.1">
    <property type="nucleotide sequence ID" value="NZ_JAUHJR010000001.1"/>
</dbReference>